<dbReference type="PROSITE" id="PS51257">
    <property type="entry name" value="PROKAR_LIPOPROTEIN"/>
    <property type="match status" value="1"/>
</dbReference>
<dbReference type="Proteomes" id="UP000267159">
    <property type="component" value="Unassembled WGS sequence"/>
</dbReference>
<dbReference type="InterPro" id="IPR037066">
    <property type="entry name" value="Plug_dom_sf"/>
</dbReference>
<dbReference type="InterPro" id="IPR012910">
    <property type="entry name" value="Plug_dom"/>
</dbReference>
<evidence type="ECO:0000313" key="2">
    <source>
        <dbReference type="EMBL" id="RLT78567.1"/>
    </source>
</evidence>
<proteinExistence type="predicted"/>
<dbReference type="Gene3D" id="2.170.130.10">
    <property type="entry name" value="TonB-dependent receptor, plug domain"/>
    <property type="match status" value="1"/>
</dbReference>
<gene>
    <name evidence="2" type="ORF">D7Y07_18535</name>
</gene>
<dbReference type="SUPFAM" id="SSF56935">
    <property type="entry name" value="Porins"/>
    <property type="match status" value="1"/>
</dbReference>
<dbReference type="RefSeq" id="WP_121767290.1">
    <property type="nucleotide sequence ID" value="NZ_RAZM01000098.1"/>
</dbReference>
<evidence type="ECO:0000259" key="1">
    <source>
        <dbReference type="Pfam" id="PF07715"/>
    </source>
</evidence>
<feature type="domain" description="TonB-dependent receptor plug" evidence="1">
    <location>
        <begin position="114"/>
        <end position="182"/>
    </location>
</feature>
<dbReference type="InterPro" id="IPR008969">
    <property type="entry name" value="CarboxyPept-like_regulatory"/>
</dbReference>
<dbReference type="EMBL" id="RAZM01000098">
    <property type="protein sequence ID" value="RLT78567.1"/>
    <property type="molecule type" value="Genomic_DNA"/>
</dbReference>
<dbReference type="AlphaFoldDB" id="A0A3L8A5W5"/>
<sequence>MKYIQIGMCLCMGLACFMQPIRAQKQSQVRVEAVVRTPQGEPIPGAVINSNEIKAYTVADAAGTFSLNISAGGKFIVKAVGYKDQVVDAFRTVERRDLQGGVSYIDLPEFMKKDYTTYSLDGLQSYIGGYTGAIWGQGALVLIDGVPRDASADIRPSEIEQITVLKGVGAVALYGSRAAKGVVQITTKRGKAYDRAIDVRANTGLYVPKRYPKYLSSWEYMTLYNEALRNDGLSSLYDDHAILNHWKGENPYRFPSIDFYSSDYLKKAYNKSDATVEVSGGTERARFYTNMGIGHENTLLNFGEGKNEGNLRFNVRGNIDFKFNEVLSAAVDASVILNNNRYANGNYWGAAATLRPNRFSPLIPVSYIETDNTAALLQAQNSNHLIDGKYLLGGSQLDQTNPFADVYAGGYAKNNSRQFQLTAGLNFNLEKLLKGLTFKTQFAVDYSSSYVESYTNSYAVYEPSWYTPEGQVYIDRLTKYGEDRSNGKQNVGGSWYQQTMAFTAQLNYERAIENKHNINAILLATGHQRTETGIYHKTSNANLGIHLGYNYQHKYYADFDGAIIHSAKMAPKKRNAFSPTVTLGWRISSEDFLADSPIIDDLKLTASAGILHTDIDFSSYYMYQGYYTQTNGAYYGWGDGAYTMQSTDSRRGDNMDLGFVKRKEINIGLEASLLKKLLTVNANFFVNRMEGMPVQPYTAYPGWFSTGWPNSSFIPYVNFDIDQRIGVDFAVNLNKRMGQVDLGLGLTGTYLTSKAIKRDDLYNDTYQNRAGKPLDAMWGLVSNGFYESEEDIANYDATPSYGEVKPGDIKYVDQNNDGVIDSKDEVYLGHGSAPFSFGISLTAKWKNFTLFARGTGFIGGYGMKSSNYYWVYGDGKYSEEVLNRWTEDTKATATYPRLTTMSGDNNFRSSDFWMYKTNRFDLAKLQLTYDFSRELLKNSIVHELGVYISGENLLTLSKERKVMEMNIGSTPQCRFFNLGVKATF</sequence>
<comment type="caution">
    <text evidence="2">The sequence shown here is derived from an EMBL/GenBank/DDBJ whole genome shotgun (WGS) entry which is preliminary data.</text>
</comment>
<dbReference type="Pfam" id="PF07715">
    <property type="entry name" value="Plug"/>
    <property type="match status" value="1"/>
</dbReference>
<evidence type="ECO:0000313" key="3">
    <source>
        <dbReference type="Proteomes" id="UP000267159"/>
    </source>
</evidence>
<organism evidence="2 3">
    <name type="scientific">Bacteroides acidifaciens</name>
    <dbReference type="NCBI Taxonomy" id="85831"/>
    <lineage>
        <taxon>Bacteria</taxon>
        <taxon>Pseudomonadati</taxon>
        <taxon>Bacteroidota</taxon>
        <taxon>Bacteroidia</taxon>
        <taxon>Bacteroidales</taxon>
        <taxon>Bacteroidaceae</taxon>
        <taxon>Bacteroides</taxon>
    </lineage>
</organism>
<reference evidence="2 3" key="1">
    <citation type="submission" date="2018-09" db="EMBL/GenBank/DDBJ databases">
        <title>Murine metabolic-syndrome-specific gut microbial biobank.</title>
        <authorList>
            <person name="Liu C."/>
        </authorList>
    </citation>
    <scope>NUCLEOTIDE SEQUENCE [LARGE SCALE GENOMIC DNA]</scope>
    <source>
        <strain evidence="2 3">0.1X-D8-26</strain>
    </source>
</reference>
<accession>A0A3L8A5W5</accession>
<dbReference type="InterPro" id="IPR023996">
    <property type="entry name" value="TonB-dep_OMP_SusC/RagA"/>
</dbReference>
<dbReference type="NCBIfam" id="TIGR04056">
    <property type="entry name" value="OMP_RagA_SusC"/>
    <property type="match status" value="1"/>
</dbReference>
<dbReference type="SUPFAM" id="SSF49464">
    <property type="entry name" value="Carboxypeptidase regulatory domain-like"/>
    <property type="match status" value="1"/>
</dbReference>
<protein>
    <submittedName>
        <fullName evidence="2">SusC/RagA family TonB-linked outer membrane protein</fullName>
    </submittedName>
</protein>
<name>A0A3L8A5W5_9BACE</name>